<dbReference type="SUPFAM" id="SSF56112">
    <property type="entry name" value="Protein kinase-like (PK-like)"/>
    <property type="match status" value="1"/>
</dbReference>
<dbReference type="Gene3D" id="3.30.200.20">
    <property type="entry name" value="Phosphorylase Kinase, domain 1"/>
    <property type="match status" value="1"/>
</dbReference>
<dbReference type="Proteomes" id="UP000247555">
    <property type="component" value="Unassembled WGS sequence"/>
</dbReference>
<evidence type="ECO:0000256" key="2">
    <source>
        <dbReference type="ARBA" id="ARBA00022840"/>
    </source>
</evidence>
<dbReference type="RefSeq" id="WP_110391632.1">
    <property type="nucleotide sequence ID" value="NZ_QJKI01000021.1"/>
</dbReference>
<dbReference type="PANTHER" id="PTHR33540">
    <property type="entry name" value="TRNA THREONYLCARBAMOYLADENOSINE BIOSYNTHESIS PROTEIN TSAE"/>
    <property type="match status" value="1"/>
</dbReference>
<proteinExistence type="predicted"/>
<dbReference type="Gene3D" id="3.90.1200.10">
    <property type="match status" value="1"/>
</dbReference>
<sequence>MTARFDTLSAWLATQRPGQTFTLKPASSDASFRRYFRATFADGATAIVMDAPPEHENCEPFVRVSGLLAAAGVHVPRVHAQDLQQGFLLLDDLGSTTYLAGLTEDKARALYLDAIDALVLIQQAAGGDSLPPYDEALLTREMNLFPEWFASRHLGKPFDHDTLTVWKDAQRLLLDAIQAQPRVLVHRDYHCRNLMVSQPNPGVLDFQDAVYGPLTYDLVSLLKDAYLEWPEEFILDMVIRYWEKARKAGLPVQADIDAFYRDFEWMGVQRHLKVAGIFARLSHRDGKHAYLDDIPLVVHYLKRTCKRYTELLPLGRLIQSLVGEDEQVGYTF</sequence>
<keyword evidence="2" id="KW-0067">ATP-binding</keyword>
<evidence type="ECO:0000313" key="4">
    <source>
        <dbReference type="EMBL" id="PXX76776.1"/>
    </source>
</evidence>
<dbReference type="Pfam" id="PF01636">
    <property type="entry name" value="APH"/>
    <property type="match status" value="1"/>
</dbReference>
<feature type="domain" description="Aminoglycoside phosphotransferase" evidence="3">
    <location>
        <begin position="22"/>
        <end position="244"/>
    </location>
</feature>
<dbReference type="EMBL" id="QJKI01000021">
    <property type="protein sequence ID" value="PXX76776.1"/>
    <property type="molecule type" value="Genomic_DNA"/>
</dbReference>
<name>A0A318KLY8_9NEIS</name>
<gene>
    <name evidence="4" type="ORF">DFR34_12130</name>
</gene>
<organism evidence="4 5">
    <name type="scientific">Rivihabitans pingtungensis</name>
    <dbReference type="NCBI Taxonomy" id="1054498"/>
    <lineage>
        <taxon>Bacteria</taxon>
        <taxon>Pseudomonadati</taxon>
        <taxon>Pseudomonadota</taxon>
        <taxon>Betaproteobacteria</taxon>
        <taxon>Neisseriales</taxon>
        <taxon>Aquaspirillaceae</taxon>
        <taxon>Rivihabitans</taxon>
    </lineage>
</organism>
<keyword evidence="1" id="KW-0547">Nucleotide-binding</keyword>
<dbReference type="PANTHER" id="PTHR33540:SF1">
    <property type="entry name" value="N-ACETYLMURAMATE_N-ACETYLGLUCOSAMINE KINASE"/>
    <property type="match status" value="1"/>
</dbReference>
<protein>
    <recommendedName>
        <fullName evidence="3">Aminoglycoside phosphotransferase domain-containing protein</fullName>
    </recommendedName>
</protein>
<evidence type="ECO:0000259" key="3">
    <source>
        <dbReference type="Pfam" id="PF01636"/>
    </source>
</evidence>
<reference evidence="4 5" key="1">
    <citation type="submission" date="2018-05" db="EMBL/GenBank/DDBJ databases">
        <title>Genomic Encyclopedia of Type Strains, Phase IV (KMG-IV): sequencing the most valuable type-strain genomes for metagenomic binning, comparative biology and taxonomic classification.</title>
        <authorList>
            <person name="Goeker M."/>
        </authorList>
    </citation>
    <scope>NUCLEOTIDE SEQUENCE [LARGE SCALE GENOMIC DNA]</scope>
    <source>
        <strain evidence="4 5">DSM 29661</strain>
    </source>
</reference>
<dbReference type="InterPro" id="IPR002575">
    <property type="entry name" value="Aminoglycoside_PTrfase"/>
</dbReference>
<evidence type="ECO:0000313" key="5">
    <source>
        <dbReference type="Proteomes" id="UP000247555"/>
    </source>
</evidence>
<dbReference type="OrthoDB" id="9809275at2"/>
<comment type="caution">
    <text evidence="4">The sequence shown here is derived from an EMBL/GenBank/DDBJ whole genome shotgun (WGS) entry which is preliminary data.</text>
</comment>
<accession>A0A318KLY8</accession>
<dbReference type="GO" id="GO:0005524">
    <property type="term" value="F:ATP binding"/>
    <property type="evidence" value="ECO:0007669"/>
    <property type="project" value="UniProtKB-KW"/>
</dbReference>
<dbReference type="InterPro" id="IPR011009">
    <property type="entry name" value="Kinase-like_dom_sf"/>
</dbReference>
<dbReference type="AlphaFoldDB" id="A0A318KLY8"/>
<keyword evidence="5" id="KW-1185">Reference proteome</keyword>
<evidence type="ECO:0000256" key="1">
    <source>
        <dbReference type="ARBA" id="ARBA00022741"/>
    </source>
</evidence>